<dbReference type="EMBL" id="MU853816">
    <property type="protein sequence ID" value="KAK3939144.1"/>
    <property type="molecule type" value="Genomic_DNA"/>
</dbReference>
<evidence type="ECO:0000256" key="1">
    <source>
        <dbReference type="SAM" id="MobiDB-lite"/>
    </source>
</evidence>
<sequence>MSNFGPYDDTLNNRSLRKRRAESAAPEGQQPRDDGSIPLRPPNALAPPRRQDAILPPTPAGTRGSTMPSVVPPFDFQAYLLCTITPYPESASPPTKKPKVAPTHPIVPASQTRYKQVVPASQTRYKQVVPASQTCYRQFFAPFKKIELRVRNETMAYPDFDITVAEVAKISSDFWRALRIRHKFKEAAYARSGKRWVLDEYEFRALLVDTLEEVFGVIALDYTVAIYVHPDRRGSSAAVAKWAKDPREGLTRRSGAQQQKRIKRGLTAYKGKSP</sequence>
<reference evidence="3" key="1">
    <citation type="journal article" date="2023" name="Mol. Phylogenet. Evol.">
        <title>Genome-scale phylogeny and comparative genomics of the fungal order Sordariales.</title>
        <authorList>
            <person name="Hensen N."/>
            <person name="Bonometti L."/>
            <person name="Westerberg I."/>
            <person name="Brannstrom I.O."/>
            <person name="Guillou S."/>
            <person name="Cros-Aarteil S."/>
            <person name="Calhoun S."/>
            <person name="Haridas S."/>
            <person name="Kuo A."/>
            <person name="Mondo S."/>
            <person name="Pangilinan J."/>
            <person name="Riley R."/>
            <person name="LaButti K."/>
            <person name="Andreopoulos B."/>
            <person name="Lipzen A."/>
            <person name="Chen C."/>
            <person name="Yan M."/>
            <person name="Daum C."/>
            <person name="Ng V."/>
            <person name="Clum A."/>
            <person name="Steindorff A."/>
            <person name="Ohm R.A."/>
            <person name="Martin F."/>
            <person name="Silar P."/>
            <person name="Natvig D.O."/>
            <person name="Lalanne C."/>
            <person name="Gautier V."/>
            <person name="Ament-Velasquez S.L."/>
            <person name="Kruys A."/>
            <person name="Hutchinson M.I."/>
            <person name="Powell A.J."/>
            <person name="Barry K."/>
            <person name="Miller A.N."/>
            <person name="Grigoriev I.V."/>
            <person name="Debuchy R."/>
            <person name="Gladieux P."/>
            <person name="Hiltunen Thoren M."/>
            <person name="Johannesson H."/>
        </authorList>
    </citation>
    <scope>NUCLEOTIDE SEQUENCE [LARGE SCALE GENOMIC DNA]</scope>
    <source>
        <strain evidence="3">CBS 340.73</strain>
    </source>
</reference>
<comment type="caution">
    <text evidence="2">The sequence shown here is derived from an EMBL/GenBank/DDBJ whole genome shotgun (WGS) entry which is preliminary data.</text>
</comment>
<gene>
    <name evidence="2" type="ORF">QBC46DRAFT_388643</name>
</gene>
<feature type="region of interest" description="Disordered" evidence="1">
    <location>
        <begin position="1"/>
        <end position="66"/>
    </location>
</feature>
<proteinExistence type="predicted"/>
<accession>A0AAN6N4X4</accession>
<dbReference type="AlphaFoldDB" id="A0AAN6N4X4"/>
<organism evidence="2 3">
    <name type="scientific">Diplogelasinospora grovesii</name>
    <dbReference type="NCBI Taxonomy" id="303347"/>
    <lineage>
        <taxon>Eukaryota</taxon>
        <taxon>Fungi</taxon>
        <taxon>Dikarya</taxon>
        <taxon>Ascomycota</taxon>
        <taxon>Pezizomycotina</taxon>
        <taxon>Sordariomycetes</taxon>
        <taxon>Sordariomycetidae</taxon>
        <taxon>Sordariales</taxon>
        <taxon>Diplogelasinosporaceae</taxon>
        <taxon>Diplogelasinospora</taxon>
    </lineage>
</organism>
<dbReference type="Proteomes" id="UP001303473">
    <property type="component" value="Unassembled WGS sequence"/>
</dbReference>
<protein>
    <submittedName>
        <fullName evidence="2">Uncharacterized protein</fullName>
    </submittedName>
</protein>
<name>A0AAN6N4X4_9PEZI</name>
<keyword evidence="3" id="KW-1185">Reference proteome</keyword>
<evidence type="ECO:0000313" key="2">
    <source>
        <dbReference type="EMBL" id="KAK3939144.1"/>
    </source>
</evidence>
<feature type="region of interest" description="Disordered" evidence="1">
    <location>
        <begin position="246"/>
        <end position="274"/>
    </location>
</feature>
<evidence type="ECO:0000313" key="3">
    <source>
        <dbReference type="Proteomes" id="UP001303473"/>
    </source>
</evidence>